<feature type="non-terminal residue" evidence="3">
    <location>
        <position position="1"/>
    </location>
</feature>
<gene>
    <name evidence="3" type="ORF">PH362_26395</name>
</gene>
<evidence type="ECO:0000313" key="3">
    <source>
        <dbReference type="EMBL" id="MDB6375307.1"/>
    </source>
</evidence>
<keyword evidence="1" id="KW-0800">Toxin</keyword>
<feature type="region of interest" description="Disordered" evidence="2">
    <location>
        <begin position="1"/>
        <end position="37"/>
    </location>
</feature>
<dbReference type="Pfam" id="PF13332">
    <property type="entry name" value="Fil_haemagg_2"/>
    <property type="match status" value="1"/>
</dbReference>
<feature type="region of interest" description="Disordered" evidence="2">
    <location>
        <begin position="78"/>
        <end position="101"/>
    </location>
</feature>
<dbReference type="GO" id="GO:0090729">
    <property type="term" value="F:toxin activity"/>
    <property type="evidence" value="ECO:0007669"/>
    <property type="project" value="UniProtKB-KW"/>
</dbReference>
<dbReference type="Proteomes" id="UP001212996">
    <property type="component" value="Unassembled WGS sequence"/>
</dbReference>
<reference evidence="3" key="1">
    <citation type="submission" date="2023-01" db="EMBL/GenBank/DDBJ databases">
        <title>Genome sequencing of Photorhabdus bodei 09-20.</title>
        <authorList>
            <person name="Kalindamar S."/>
            <person name="Kumru S."/>
        </authorList>
    </citation>
    <scope>NUCLEOTIDE SEQUENCE</scope>
    <source>
        <strain evidence="3">09-20</strain>
    </source>
</reference>
<dbReference type="InterPro" id="IPR025157">
    <property type="entry name" value="Hemagglutinin_rpt"/>
</dbReference>
<dbReference type="RefSeq" id="WP_271868383.1">
    <property type="nucleotide sequence ID" value="NZ_JAQMFO010000142.1"/>
</dbReference>
<feature type="non-terminal residue" evidence="3">
    <location>
        <position position="433"/>
    </location>
</feature>
<evidence type="ECO:0000256" key="1">
    <source>
        <dbReference type="ARBA" id="ARBA00022656"/>
    </source>
</evidence>
<dbReference type="AlphaFoldDB" id="A0AAW6BTN5"/>
<proteinExistence type="predicted"/>
<feature type="compositionally biased region" description="Gly residues" evidence="2">
    <location>
        <begin position="1"/>
        <end position="14"/>
    </location>
</feature>
<evidence type="ECO:0000256" key="2">
    <source>
        <dbReference type="SAM" id="MobiDB-lite"/>
    </source>
</evidence>
<comment type="caution">
    <text evidence="3">The sequence shown here is derived from an EMBL/GenBank/DDBJ whole genome shotgun (WGS) entry which is preliminary data.</text>
</comment>
<name>A0AAW6BTN5_9GAMM</name>
<protein>
    <submittedName>
        <fullName evidence="3">Hemagglutinin repeat-containing protein</fullName>
    </submittedName>
</protein>
<sequence length="433" mass="44209">SLGVGLTVGPGGTGLNVSANVSRGNGHENGNGVSHTNTTLQAGQAVGLNSGRDTTLKGAQVSGEQITADVKRHLTLSSEQDSQRYDSQQQNASAGVSATVGPLTNGTASLNASRNKLHSNYDSVQEQTGLFAGKSGYQVNVGDHTQLDGAVIASTADKANNTLNTGTLGFRDIHNQADFTVEQQSAGVSLGQPTASQVLNNLAVNGLSGSHNQGHDSSTTHAAVSDGNLIIRDKAHQTQDVANLSRDTDNAANVLSPIFDKEKEQQRLKQAQLIGEISAQMTEIASTEGKIIATKAAKAKLDHISEQDKAAAREKLINAGNKDPSPADINQQIYDTAYTQALNDSGLGTGGTYQKALQAATAAIQGLAGNNLGQALAGGASPYLAGVIKALTTDPQTHQVDIATNTLAHAILGAVAAEVSGNNALSGAAGAAS</sequence>
<evidence type="ECO:0000313" key="4">
    <source>
        <dbReference type="Proteomes" id="UP001212996"/>
    </source>
</evidence>
<dbReference type="GO" id="GO:0003824">
    <property type="term" value="F:catalytic activity"/>
    <property type="evidence" value="ECO:0007669"/>
    <property type="project" value="UniProtKB-ARBA"/>
</dbReference>
<dbReference type="EMBL" id="JAQMFO010000142">
    <property type="protein sequence ID" value="MDB6375307.1"/>
    <property type="molecule type" value="Genomic_DNA"/>
</dbReference>
<organism evidence="3 4">
    <name type="scientific">Photorhabdus bodei</name>
    <dbReference type="NCBI Taxonomy" id="2029681"/>
    <lineage>
        <taxon>Bacteria</taxon>
        <taxon>Pseudomonadati</taxon>
        <taxon>Pseudomonadota</taxon>
        <taxon>Gammaproteobacteria</taxon>
        <taxon>Enterobacterales</taxon>
        <taxon>Morganellaceae</taxon>
        <taxon>Photorhabdus</taxon>
    </lineage>
</organism>
<accession>A0AAW6BTN5</accession>